<name>A0A645J467_9ZZZZ</name>
<organism evidence="1">
    <name type="scientific">bioreactor metagenome</name>
    <dbReference type="NCBI Taxonomy" id="1076179"/>
    <lineage>
        <taxon>unclassified sequences</taxon>
        <taxon>metagenomes</taxon>
        <taxon>ecological metagenomes</taxon>
    </lineage>
</organism>
<comment type="caution">
    <text evidence="1">The sequence shown here is derived from an EMBL/GenBank/DDBJ whole genome shotgun (WGS) entry which is preliminary data.</text>
</comment>
<dbReference type="AlphaFoldDB" id="A0A645J467"/>
<reference evidence="1" key="1">
    <citation type="submission" date="2019-08" db="EMBL/GenBank/DDBJ databases">
        <authorList>
            <person name="Kucharzyk K."/>
            <person name="Murdoch R.W."/>
            <person name="Higgins S."/>
            <person name="Loffler F."/>
        </authorList>
    </citation>
    <scope>NUCLEOTIDE SEQUENCE</scope>
</reference>
<proteinExistence type="predicted"/>
<protein>
    <submittedName>
        <fullName evidence="1">Uncharacterized protein</fullName>
    </submittedName>
</protein>
<evidence type="ECO:0000313" key="1">
    <source>
        <dbReference type="EMBL" id="MPN58187.1"/>
    </source>
</evidence>
<dbReference type="EMBL" id="VSSQ01130599">
    <property type="protein sequence ID" value="MPN58187.1"/>
    <property type="molecule type" value="Genomic_DNA"/>
</dbReference>
<gene>
    <name evidence="1" type="ORF">SDC9_205888</name>
</gene>
<accession>A0A645J467</accession>
<sequence>MDEVSKITTTAEQLSIRGEGSELVLEVKVPQRASVTLGTFPGRESKWPEDADNYVITVQGKTKFYPSVASFSNPELAGPVSLGPGRHRLLLSTKIDPESGRLFVLISETGAD</sequence>